<evidence type="ECO:0000259" key="3">
    <source>
        <dbReference type="PROSITE" id="PS50977"/>
    </source>
</evidence>
<dbReference type="Proteomes" id="UP000830158">
    <property type="component" value="Chromosome"/>
</dbReference>
<protein>
    <submittedName>
        <fullName evidence="4">TetR/AcrR family transcriptional regulator</fullName>
    </submittedName>
</protein>
<keyword evidence="5" id="KW-1185">Reference proteome</keyword>
<dbReference type="SUPFAM" id="SSF46689">
    <property type="entry name" value="Homeodomain-like"/>
    <property type="match status" value="1"/>
</dbReference>
<name>A0ABY4NZ37_9PSEU</name>
<keyword evidence="1 2" id="KW-0238">DNA-binding</keyword>
<dbReference type="Gene3D" id="1.10.357.10">
    <property type="entry name" value="Tetracycline Repressor, domain 2"/>
    <property type="match status" value="1"/>
</dbReference>
<gene>
    <name evidence="4" type="ORF">L1857_22385</name>
</gene>
<dbReference type="InterPro" id="IPR001647">
    <property type="entry name" value="HTH_TetR"/>
</dbReference>
<evidence type="ECO:0000313" key="4">
    <source>
        <dbReference type="EMBL" id="UQS25359.1"/>
    </source>
</evidence>
<sequence length="120" mass="13484">METLARRAGISQACVFRLFGTKKALFLQVVRRAFTRLIEGMDRAAEHTSGTGSVKVMGGYYDSVLADRTGLLVQLQAFAACADHEVREVVREHMARMWARGIRTRINAGLFEHLTEENNQ</sequence>
<comment type="caution">
    <text evidence="2">Lacks conserved residue(s) required for the propagation of feature annotation.</text>
</comment>
<evidence type="ECO:0000256" key="1">
    <source>
        <dbReference type="ARBA" id="ARBA00023125"/>
    </source>
</evidence>
<evidence type="ECO:0000256" key="2">
    <source>
        <dbReference type="PROSITE-ProRule" id="PRU00335"/>
    </source>
</evidence>
<feature type="domain" description="HTH tetR-type" evidence="3">
    <location>
        <begin position="1"/>
        <end position="37"/>
    </location>
</feature>
<reference evidence="4" key="1">
    <citation type="submission" date="2022-01" db="EMBL/GenBank/DDBJ databases">
        <title>PSI-footprinting approach for the identification of protein synthesis inhibitor producers.</title>
        <authorList>
            <person name="Handel F."/>
            <person name="Kulik A."/>
            <person name="Wex K.W."/>
            <person name="Berscheid A."/>
            <person name="Saur J.S."/>
            <person name="Winkler A."/>
            <person name="Wibberg D."/>
            <person name="Kalinowski J."/>
            <person name="Broetz-Oesterhelt H."/>
            <person name="Mast Y."/>
        </authorList>
    </citation>
    <scope>NUCLEOTIDE SEQUENCE</scope>
    <source>
        <strain evidence="4">KNN 49.3e</strain>
    </source>
</reference>
<evidence type="ECO:0000313" key="5">
    <source>
        <dbReference type="Proteomes" id="UP000830158"/>
    </source>
</evidence>
<dbReference type="Pfam" id="PF00440">
    <property type="entry name" value="TetR_N"/>
    <property type="match status" value="1"/>
</dbReference>
<proteinExistence type="predicted"/>
<dbReference type="PROSITE" id="PS50977">
    <property type="entry name" value="HTH_TETR_2"/>
    <property type="match status" value="1"/>
</dbReference>
<dbReference type="EMBL" id="CP091196">
    <property type="protein sequence ID" value="UQS25359.1"/>
    <property type="molecule type" value="Genomic_DNA"/>
</dbReference>
<dbReference type="InterPro" id="IPR009057">
    <property type="entry name" value="Homeodomain-like_sf"/>
</dbReference>
<accession>A0ABY4NZ37</accession>
<organism evidence="4 5">
    <name type="scientific">Amycolatopsis thermalba</name>
    <dbReference type="NCBI Taxonomy" id="944492"/>
    <lineage>
        <taxon>Bacteria</taxon>
        <taxon>Bacillati</taxon>
        <taxon>Actinomycetota</taxon>
        <taxon>Actinomycetes</taxon>
        <taxon>Pseudonocardiales</taxon>
        <taxon>Pseudonocardiaceae</taxon>
        <taxon>Amycolatopsis</taxon>
    </lineage>
</organism>